<dbReference type="PANTHER" id="PTHR43820:SF4">
    <property type="entry name" value="HIGH-AFFINITY BRANCHED-CHAIN AMINO ACID TRANSPORT ATP-BINDING PROTEIN LIVF"/>
    <property type="match status" value="1"/>
</dbReference>
<keyword evidence="8" id="KW-1185">Reference proteome</keyword>
<dbReference type="CDD" id="cd03224">
    <property type="entry name" value="ABC_TM1139_LivF_branched"/>
    <property type="match status" value="1"/>
</dbReference>
<dbReference type="Proteomes" id="UP000460272">
    <property type="component" value="Unassembled WGS sequence"/>
</dbReference>
<dbReference type="PANTHER" id="PTHR43820">
    <property type="entry name" value="HIGH-AFFINITY BRANCHED-CHAIN AMINO ACID TRANSPORT ATP-BINDING PROTEIN LIVF"/>
    <property type="match status" value="1"/>
</dbReference>
<name>A0A6P2C7H6_9ACTN</name>
<evidence type="ECO:0000313" key="7">
    <source>
        <dbReference type="EMBL" id="TVZ06445.1"/>
    </source>
</evidence>
<dbReference type="RefSeq" id="WP_145851200.1">
    <property type="nucleotide sequence ID" value="NZ_RPFW01000001.1"/>
</dbReference>
<reference evidence="7 8" key="1">
    <citation type="submission" date="2018-11" db="EMBL/GenBank/DDBJ databases">
        <title>Trebonia kvetii gen.nov., sp.nov., a novel acidophilic actinobacterium, and proposal of the new actinobacterial family Treboniaceae fam. nov.</title>
        <authorList>
            <person name="Rapoport D."/>
            <person name="Sagova-Mareckova M."/>
            <person name="Sedlacek I."/>
            <person name="Provaznik J."/>
            <person name="Kralova S."/>
            <person name="Pavlinic D."/>
            <person name="Benes V."/>
            <person name="Kopecky J."/>
        </authorList>
    </citation>
    <scope>NUCLEOTIDE SEQUENCE [LARGE SCALE GENOMIC DNA]</scope>
    <source>
        <strain evidence="7 8">15Tr583</strain>
    </source>
</reference>
<dbReference type="AlphaFoldDB" id="A0A6P2C7H6"/>
<evidence type="ECO:0000256" key="3">
    <source>
        <dbReference type="ARBA" id="ARBA00022741"/>
    </source>
</evidence>
<dbReference type="OrthoDB" id="5179231at2"/>
<dbReference type="EMBL" id="RPFW01000001">
    <property type="protein sequence ID" value="TVZ06445.1"/>
    <property type="molecule type" value="Genomic_DNA"/>
</dbReference>
<dbReference type="GO" id="GO:0005524">
    <property type="term" value="F:ATP binding"/>
    <property type="evidence" value="ECO:0007669"/>
    <property type="project" value="UniProtKB-KW"/>
</dbReference>
<dbReference type="SMART" id="SM00382">
    <property type="entry name" value="AAA"/>
    <property type="match status" value="1"/>
</dbReference>
<dbReference type="PROSITE" id="PS50893">
    <property type="entry name" value="ABC_TRANSPORTER_2"/>
    <property type="match status" value="1"/>
</dbReference>
<dbReference type="InterPro" id="IPR027417">
    <property type="entry name" value="P-loop_NTPase"/>
</dbReference>
<dbReference type="SUPFAM" id="SSF52540">
    <property type="entry name" value="P-loop containing nucleoside triphosphate hydrolases"/>
    <property type="match status" value="1"/>
</dbReference>
<comment type="similarity">
    <text evidence="1">Belongs to the ABC transporter superfamily.</text>
</comment>
<evidence type="ECO:0000256" key="2">
    <source>
        <dbReference type="ARBA" id="ARBA00022448"/>
    </source>
</evidence>
<evidence type="ECO:0000259" key="6">
    <source>
        <dbReference type="PROSITE" id="PS50893"/>
    </source>
</evidence>
<dbReference type="Pfam" id="PF00005">
    <property type="entry name" value="ABC_tran"/>
    <property type="match status" value="1"/>
</dbReference>
<dbReference type="Gene3D" id="3.40.50.300">
    <property type="entry name" value="P-loop containing nucleotide triphosphate hydrolases"/>
    <property type="match status" value="1"/>
</dbReference>
<feature type="domain" description="ABC transporter" evidence="6">
    <location>
        <begin position="12"/>
        <end position="241"/>
    </location>
</feature>
<dbReference type="InterPro" id="IPR003439">
    <property type="entry name" value="ABC_transporter-like_ATP-bd"/>
</dbReference>
<dbReference type="GO" id="GO:0015658">
    <property type="term" value="F:branched-chain amino acid transmembrane transporter activity"/>
    <property type="evidence" value="ECO:0007669"/>
    <property type="project" value="TreeGrafter"/>
</dbReference>
<evidence type="ECO:0000256" key="4">
    <source>
        <dbReference type="ARBA" id="ARBA00022840"/>
    </source>
</evidence>
<evidence type="ECO:0000256" key="1">
    <source>
        <dbReference type="ARBA" id="ARBA00005417"/>
    </source>
</evidence>
<protein>
    <submittedName>
        <fullName evidence="7">ABC transporter ATP-binding protein</fullName>
    </submittedName>
</protein>
<keyword evidence="5" id="KW-0029">Amino-acid transport</keyword>
<proteinExistence type="inferred from homology"/>
<comment type="caution">
    <text evidence="7">The sequence shown here is derived from an EMBL/GenBank/DDBJ whole genome shotgun (WGS) entry which is preliminary data.</text>
</comment>
<organism evidence="7 8">
    <name type="scientific">Trebonia kvetii</name>
    <dbReference type="NCBI Taxonomy" id="2480626"/>
    <lineage>
        <taxon>Bacteria</taxon>
        <taxon>Bacillati</taxon>
        <taxon>Actinomycetota</taxon>
        <taxon>Actinomycetes</taxon>
        <taxon>Streptosporangiales</taxon>
        <taxon>Treboniaceae</taxon>
        <taxon>Trebonia</taxon>
    </lineage>
</organism>
<evidence type="ECO:0000256" key="5">
    <source>
        <dbReference type="ARBA" id="ARBA00022970"/>
    </source>
</evidence>
<dbReference type="InterPro" id="IPR052156">
    <property type="entry name" value="BCAA_Transport_ATP-bd_LivF"/>
</dbReference>
<sequence length="282" mass="30192">MSGRSDSGAPLLEVRDLVVHHGQLRALSGISLTVYPGEVYALIGANGAGKSTLLRTIAGLHHPTSGSISYDGKDVTGLRPEKRATAGIVMVPEGRRLFPSLSLEENLKVGATYSRKGPWNIAAVYDLFPWMKDRRGQRTAQMSGGEQQSVAIGRALVANPRVLLLDELSLGLAPVIVQRIYAMLPQILASGITVLLVEQDVSQALKVATHLQCLLEGHTTLEGTPAEVNREQVEAAYFGVNSDHHEGTTPPDRSSALWPGLTPLSRACSPEAFTRCSRAACP</sequence>
<keyword evidence="3" id="KW-0547">Nucleotide-binding</keyword>
<dbReference type="InterPro" id="IPR003593">
    <property type="entry name" value="AAA+_ATPase"/>
</dbReference>
<dbReference type="GO" id="GO:0016887">
    <property type="term" value="F:ATP hydrolysis activity"/>
    <property type="evidence" value="ECO:0007669"/>
    <property type="project" value="InterPro"/>
</dbReference>
<gene>
    <name evidence="7" type="ORF">EAS64_03210</name>
</gene>
<evidence type="ECO:0000313" key="8">
    <source>
        <dbReference type="Proteomes" id="UP000460272"/>
    </source>
</evidence>
<keyword evidence="2" id="KW-0813">Transport</keyword>
<dbReference type="GO" id="GO:0015807">
    <property type="term" value="P:L-amino acid transport"/>
    <property type="evidence" value="ECO:0007669"/>
    <property type="project" value="TreeGrafter"/>
</dbReference>
<accession>A0A6P2C7H6</accession>
<keyword evidence="4 7" id="KW-0067">ATP-binding</keyword>